<gene>
    <name evidence="1" type="ORF">L1987_28479</name>
</gene>
<dbReference type="Proteomes" id="UP001056120">
    <property type="component" value="Linkage Group LG10"/>
</dbReference>
<keyword evidence="2" id="KW-1185">Reference proteome</keyword>
<proteinExistence type="predicted"/>
<sequence length="140" mass="15795">MLHSSDFAVVLEGKSEGVILNIYMRFIEFICIYVLVMVACLSIIAKNKIANPPQELSLPFKGSGKLKTREEVAAFIGSGQADWTWFKFPQIDPLSHTRLSSKNGSSWTLALRNDNILCKSPPHRRHKVTIKILFVNICTF</sequence>
<evidence type="ECO:0000313" key="2">
    <source>
        <dbReference type="Proteomes" id="UP001056120"/>
    </source>
</evidence>
<reference evidence="1 2" key="2">
    <citation type="journal article" date="2022" name="Mol. Ecol. Resour.">
        <title>The genomes of chicory, endive, great burdock and yacon provide insights into Asteraceae paleo-polyploidization history and plant inulin production.</title>
        <authorList>
            <person name="Fan W."/>
            <person name="Wang S."/>
            <person name="Wang H."/>
            <person name="Wang A."/>
            <person name="Jiang F."/>
            <person name="Liu H."/>
            <person name="Zhao H."/>
            <person name="Xu D."/>
            <person name="Zhang Y."/>
        </authorList>
    </citation>
    <scope>NUCLEOTIDE SEQUENCE [LARGE SCALE GENOMIC DNA]</scope>
    <source>
        <strain evidence="2">cv. Yunnan</strain>
        <tissue evidence="1">Leaves</tissue>
    </source>
</reference>
<evidence type="ECO:0000313" key="1">
    <source>
        <dbReference type="EMBL" id="KAI3800389.1"/>
    </source>
</evidence>
<accession>A0ACB9HXC6</accession>
<dbReference type="EMBL" id="CM042027">
    <property type="protein sequence ID" value="KAI3800389.1"/>
    <property type="molecule type" value="Genomic_DNA"/>
</dbReference>
<reference evidence="2" key="1">
    <citation type="journal article" date="2022" name="Mol. Ecol. Resour.">
        <title>The genomes of chicory, endive, great burdock and yacon provide insights into Asteraceae palaeo-polyploidization history and plant inulin production.</title>
        <authorList>
            <person name="Fan W."/>
            <person name="Wang S."/>
            <person name="Wang H."/>
            <person name="Wang A."/>
            <person name="Jiang F."/>
            <person name="Liu H."/>
            <person name="Zhao H."/>
            <person name="Xu D."/>
            <person name="Zhang Y."/>
        </authorList>
    </citation>
    <scope>NUCLEOTIDE SEQUENCE [LARGE SCALE GENOMIC DNA]</scope>
    <source>
        <strain evidence="2">cv. Yunnan</strain>
    </source>
</reference>
<protein>
    <submittedName>
        <fullName evidence="1">Uncharacterized protein</fullName>
    </submittedName>
</protein>
<name>A0ACB9HXC6_9ASTR</name>
<organism evidence="1 2">
    <name type="scientific">Smallanthus sonchifolius</name>
    <dbReference type="NCBI Taxonomy" id="185202"/>
    <lineage>
        <taxon>Eukaryota</taxon>
        <taxon>Viridiplantae</taxon>
        <taxon>Streptophyta</taxon>
        <taxon>Embryophyta</taxon>
        <taxon>Tracheophyta</taxon>
        <taxon>Spermatophyta</taxon>
        <taxon>Magnoliopsida</taxon>
        <taxon>eudicotyledons</taxon>
        <taxon>Gunneridae</taxon>
        <taxon>Pentapetalae</taxon>
        <taxon>asterids</taxon>
        <taxon>campanulids</taxon>
        <taxon>Asterales</taxon>
        <taxon>Asteraceae</taxon>
        <taxon>Asteroideae</taxon>
        <taxon>Heliantheae alliance</taxon>
        <taxon>Millerieae</taxon>
        <taxon>Smallanthus</taxon>
    </lineage>
</organism>
<comment type="caution">
    <text evidence="1">The sequence shown here is derived from an EMBL/GenBank/DDBJ whole genome shotgun (WGS) entry which is preliminary data.</text>
</comment>